<feature type="domain" description="CSC1/OSCA1-like 7TM region" evidence="12">
    <location>
        <begin position="426"/>
        <end position="575"/>
    </location>
</feature>
<feature type="compositionally biased region" description="Basic and acidic residues" evidence="10">
    <location>
        <begin position="661"/>
        <end position="681"/>
    </location>
</feature>
<comment type="similarity">
    <text evidence="2">Belongs to the CSC1 (TC 1.A.17) family.</text>
</comment>
<feature type="domain" description="CSC1/OSCA1-like N-terminal transmembrane" evidence="13">
    <location>
        <begin position="5"/>
        <end position="154"/>
    </location>
</feature>
<evidence type="ECO:0000256" key="7">
    <source>
        <dbReference type="ARBA" id="ARBA00023065"/>
    </source>
</evidence>
<evidence type="ECO:0000313" key="15">
    <source>
        <dbReference type="EMBL" id="GAU26937.1"/>
    </source>
</evidence>
<dbReference type="Pfam" id="PF14703">
    <property type="entry name" value="PHM7_cyt"/>
    <property type="match status" value="1"/>
</dbReference>
<comment type="subcellular location">
    <subcellularLocation>
        <location evidence="1">Membrane</location>
        <topology evidence="1">Multi-pass membrane protein</topology>
    </subcellularLocation>
</comment>
<evidence type="ECO:0000256" key="8">
    <source>
        <dbReference type="ARBA" id="ARBA00023136"/>
    </source>
</evidence>
<dbReference type="InterPro" id="IPR032880">
    <property type="entry name" value="CSC1/OSCA1-like_N"/>
</dbReference>
<keyword evidence="9" id="KW-0407">Ion channel</keyword>
<proteinExistence type="inferred from homology"/>
<keyword evidence="3" id="KW-0813">Transport</keyword>
<feature type="transmembrane region" description="Helical" evidence="11">
    <location>
        <begin position="133"/>
        <end position="153"/>
    </location>
</feature>
<evidence type="ECO:0000259" key="13">
    <source>
        <dbReference type="Pfam" id="PF13967"/>
    </source>
</evidence>
<dbReference type="PANTHER" id="PTHR13018:SF101">
    <property type="entry name" value="ERD (EARLY-RESPONSIVE TO DEHYDRATION STRESS) FAMILY PROTEIN"/>
    <property type="match status" value="1"/>
</dbReference>
<keyword evidence="8 11" id="KW-0472">Membrane</keyword>
<feature type="transmembrane region" description="Helical" evidence="11">
    <location>
        <begin position="341"/>
        <end position="363"/>
    </location>
</feature>
<evidence type="ECO:0000256" key="9">
    <source>
        <dbReference type="ARBA" id="ARBA00023303"/>
    </source>
</evidence>
<dbReference type="InterPro" id="IPR045122">
    <property type="entry name" value="Csc1-like"/>
</dbReference>
<keyword evidence="16" id="KW-1185">Reference proteome</keyword>
<dbReference type="GO" id="GO:0005886">
    <property type="term" value="C:plasma membrane"/>
    <property type="evidence" value="ECO:0007669"/>
    <property type="project" value="TreeGrafter"/>
</dbReference>
<evidence type="ECO:0000256" key="11">
    <source>
        <dbReference type="SAM" id="Phobius"/>
    </source>
</evidence>
<feature type="transmembrane region" description="Helical" evidence="11">
    <location>
        <begin position="582"/>
        <end position="601"/>
    </location>
</feature>
<evidence type="ECO:0000313" key="16">
    <source>
        <dbReference type="Proteomes" id="UP000242715"/>
    </source>
</evidence>
<evidence type="ECO:0008006" key="17">
    <source>
        <dbReference type="Google" id="ProtNLM"/>
    </source>
</evidence>
<keyword evidence="7" id="KW-0406">Ion transport</keyword>
<feature type="domain" description="CSC1/OSCA1-like 7TM region" evidence="12">
    <location>
        <begin position="338"/>
        <end position="425"/>
    </location>
</feature>
<dbReference type="PANTHER" id="PTHR13018">
    <property type="entry name" value="PROBABLE MEMBRANE PROTEIN DUF221-RELATED"/>
    <property type="match status" value="1"/>
</dbReference>
<evidence type="ECO:0000259" key="14">
    <source>
        <dbReference type="Pfam" id="PF14703"/>
    </source>
</evidence>
<dbReference type="InterPro" id="IPR003864">
    <property type="entry name" value="CSC1/OSCA1-like_7TM"/>
</dbReference>
<accession>A0A2Z6NC58</accession>
<feature type="domain" description="CSC1/OSCA1-like cytosolic" evidence="14">
    <location>
        <begin position="175"/>
        <end position="327"/>
    </location>
</feature>
<feature type="compositionally biased region" description="Basic residues" evidence="10">
    <location>
        <begin position="686"/>
        <end position="696"/>
    </location>
</feature>
<keyword evidence="6 11" id="KW-1133">Transmembrane helix</keyword>
<feature type="region of interest" description="Disordered" evidence="10">
    <location>
        <begin position="648"/>
        <end position="702"/>
    </location>
</feature>
<dbReference type="Pfam" id="PF13967">
    <property type="entry name" value="RSN1_TM"/>
    <property type="match status" value="1"/>
</dbReference>
<evidence type="ECO:0000256" key="10">
    <source>
        <dbReference type="SAM" id="MobiDB-lite"/>
    </source>
</evidence>
<dbReference type="EMBL" id="DF973344">
    <property type="protein sequence ID" value="GAU26937.1"/>
    <property type="molecule type" value="Genomic_DNA"/>
</dbReference>
<feature type="transmembrane region" description="Helical" evidence="11">
    <location>
        <begin position="102"/>
        <end position="121"/>
    </location>
</feature>
<dbReference type="Pfam" id="PF02714">
    <property type="entry name" value="RSN1_7TM"/>
    <property type="match status" value="2"/>
</dbReference>
<dbReference type="InterPro" id="IPR027815">
    <property type="entry name" value="CSC1/OSCA1-like_cyt"/>
</dbReference>
<sequence length="702" mass="79315">MDIVALLTSAGINIAVCLVLFSLYSILRKQPGNVNVYFGRRLASQHSRHVDFWLERFVPSPGWILKAWEPSESEILAIGGLDAVVFAILTVNDALDSNSIRVFCIASVICTVLVLPVNYYGTYQVDKKTQRRLWAHCLALYIITLAACTLLYFEFKKITKLRLQHISESPPSPSHFTILVRSIPWSADESYCDTVNKFFSYYHASTYLSHQMIYDYGKVQKMKDEAEQMCKVFRDASLEKSGKPSFVPCCCLGPTDSFKLGSNEMSSIHGKTCYTDIDARKKEFPAAFVFFKSRYGAHIAAQTMQTSNPMVWVTETAPEPHDVHWSHIRVPYRQIWIRKMATFVASVAFMLVFLIPVTFVQGLTQLEKLQKMFPFLTGVLKEPYVKQVAIGYLPSVILVIFLCAVPPVMMLFSTVEGSISRSGRKKIFSSIKDLPAQLAKAVPSQATFFTTYVLSSGWASLGFELLQICPLLYNLFQKFILRVKDDTLGGISFPYHTEVPRLLLFGFLGFTCSILAPLMLPFLVVYFLLAYLVYRNQILNVYITKYDSGGQYWPIAHKTTVFSLLVAQLIALGVFGLKRSTVASGFTIPLIIVTILFDQYCRQRFIPVFKNNSAQILIDMDKKDEQCGKMEEIYEQLRSAYHQPMLVPHAPTTPSECPSPQEDKRFIESSADIEKGKEVSQQHRPGPVHRTGKCKRPAAGVP</sequence>
<organism evidence="15 16">
    <name type="scientific">Trifolium subterraneum</name>
    <name type="common">Subterranean clover</name>
    <dbReference type="NCBI Taxonomy" id="3900"/>
    <lineage>
        <taxon>Eukaryota</taxon>
        <taxon>Viridiplantae</taxon>
        <taxon>Streptophyta</taxon>
        <taxon>Embryophyta</taxon>
        <taxon>Tracheophyta</taxon>
        <taxon>Spermatophyta</taxon>
        <taxon>Magnoliopsida</taxon>
        <taxon>eudicotyledons</taxon>
        <taxon>Gunneridae</taxon>
        <taxon>Pentapetalae</taxon>
        <taxon>rosids</taxon>
        <taxon>fabids</taxon>
        <taxon>Fabales</taxon>
        <taxon>Fabaceae</taxon>
        <taxon>Papilionoideae</taxon>
        <taxon>50 kb inversion clade</taxon>
        <taxon>NPAAA clade</taxon>
        <taxon>Hologalegina</taxon>
        <taxon>IRL clade</taxon>
        <taxon>Trifolieae</taxon>
        <taxon>Trifolium</taxon>
    </lineage>
</organism>
<feature type="transmembrane region" description="Helical" evidence="11">
    <location>
        <begin position="555"/>
        <end position="576"/>
    </location>
</feature>
<protein>
    <recommendedName>
        <fullName evidence="17">CSC1/OSCA1-like 7TM region domain-containing protein</fullName>
    </recommendedName>
</protein>
<evidence type="ECO:0000256" key="2">
    <source>
        <dbReference type="ARBA" id="ARBA00007779"/>
    </source>
</evidence>
<dbReference type="Proteomes" id="UP000242715">
    <property type="component" value="Unassembled WGS sequence"/>
</dbReference>
<feature type="transmembrane region" description="Helical" evidence="11">
    <location>
        <begin position="449"/>
        <end position="473"/>
    </location>
</feature>
<keyword evidence="4 11" id="KW-0812">Transmembrane</keyword>
<keyword evidence="5" id="KW-0106">Calcium</keyword>
<gene>
    <name evidence="15" type="ORF">TSUD_06080</name>
</gene>
<evidence type="ECO:0000256" key="4">
    <source>
        <dbReference type="ARBA" id="ARBA00022692"/>
    </source>
</evidence>
<evidence type="ECO:0000256" key="6">
    <source>
        <dbReference type="ARBA" id="ARBA00022989"/>
    </source>
</evidence>
<reference evidence="16" key="1">
    <citation type="journal article" date="2017" name="Front. Plant Sci.">
        <title>Climate Clever Clovers: New Paradigm to Reduce the Environmental Footprint of Ruminants by Breeding Low Methanogenic Forages Utilizing Haplotype Variation.</title>
        <authorList>
            <person name="Kaur P."/>
            <person name="Appels R."/>
            <person name="Bayer P.E."/>
            <person name="Keeble-Gagnere G."/>
            <person name="Wang J."/>
            <person name="Hirakawa H."/>
            <person name="Shirasawa K."/>
            <person name="Vercoe P."/>
            <person name="Stefanova K."/>
            <person name="Durmic Z."/>
            <person name="Nichols P."/>
            <person name="Revell C."/>
            <person name="Isobe S.N."/>
            <person name="Edwards D."/>
            <person name="Erskine W."/>
        </authorList>
    </citation>
    <scope>NUCLEOTIDE SEQUENCE [LARGE SCALE GENOMIC DNA]</scope>
    <source>
        <strain evidence="16">cv. Daliak</strain>
    </source>
</reference>
<evidence type="ECO:0000256" key="3">
    <source>
        <dbReference type="ARBA" id="ARBA00022448"/>
    </source>
</evidence>
<dbReference type="AlphaFoldDB" id="A0A2Z6NC58"/>
<feature type="transmembrane region" description="Helical" evidence="11">
    <location>
        <begin position="7"/>
        <end position="27"/>
    </location>
</feature>
<feature type="transmembrane region" description="Helical" evidence="11">
    <location>
        <begin position="502"/>
        <end position="534"/>
    </location>
</feature>
<evidence type="ECO:0000256" key="1">
    <source>
        <dbReference type="ARBA" id="ARBA00004141"/>
    </source>
</evidence>
<evidence type="ECO:0000259" key="12">
    <source>
        <dbReference type="Pfam" id="PF02714"/>
    </source>
</evidence>
<evidence type="ECO:0000256" key="5">
    <source>
        <dbReference type="ARBA" id="ARBA00022837"/>
    </source>
</evidence>
<feature type="transmembrane region" description="Helical" evidence="11">
    <location>
        <begin position="389"/>
        <end position="415"/>
    </location>
</feature>
<name>A0A2Z6NC58_TRISU</name>
<dbReference type="GO" id="GO:0005227">
    <property type="term" value="F:calcium-activated cation channel activity"/>
    <property type="evidence" value="ECO:0007669"/>
    <property type="project" value="InterPro"/>
</dbReference>
<dbReference type="OrthoDB" id="1689567at2759"/>